<sequence>MKMTDIPFGTTDWESVERTEHKGENGMAYWRTRHFGGIRVRMVEYTPGYLADHWCVKGHVLFCLEGELHTELEDGRKFLLKPGMSYQVADGAEPHRSFTETGAKLFVVD</sequence>
<dbReference type="RefSeq" id="WP_038487707.1">
    <property type="nucleotide sequence ID" value="NZ_CP009962.1"/>
</dbReference>
<dbReference type="STRING" id="279058.LT85_1831"/>
<dbReference type="Gene3D" id="2.60.120.10">
    <property type="entry name" value="Jelly Rolls"/>
    <property type="match status" value="1"/>
</dbReference>
<dbReference type="InterPro" id="IPR011051">
    <property type="entry name" value="RmlC_Cupin_sf"/>
</dbReference>
<organism evidence="1 2">
    <name type="scientific">Collimonas arenae</name>
    <dbReference type="NCBI Taxonomy" id="279058"/>
    <lineage>
        <taxon>Bacteria</taxon>
        <taxon>Pseudomonadati</taxon>
        <taxon>Pseudomonadota</taxon>
        <taxon>Betaproteobacteria</taxon>
        <taxon>Burkholderiales</taxon>
        <taxon>Oxalobacteraceae</taxon>
        <taxon>Collimonas</taxon>
    </lineage>
</organism>
<accession>A0A0A1FBD9</accession>
<dbReference type="InterPro" id="IPR047713">
    <property type="entry name" value="DHCW_cupin"/>
</dbReference>
<protein>
    <recommendedName>
        <fullName evidence="3">DHCW motif cupin fold protein</fullName>
    </recommendedName>
</protein>
<evidence type="ECO:0008006" key="3">
    <source>
        <dbReference type="Google" id="ProtNLM"/>
    </source>
</evidence>
<gene>
    <name evidence="1" type="ORF">LT85_1831</name>
</gene>
<dbReference type="HOGENOM" id="CLU_174136_0_0_4"/>
<reference evidence="2" key="1">
    <citation type="journal article" date="2014" name="Soil Biol. Biochem.">
        <title>Structure and function of bacterial communities in ageing soils: Insights from the Mendocino ecological staircase.</title>
        <authorList>
            <person name="Uroz S."/>
            <person name="Tech J.J."/>
            <person name="Sawaya N.A."/>
            <person name="Frey-Klett P."/>
            <person name="Leveau J.H.J."/>
        </authorList>
    </citation>
    <scope>NUCLEOTIDE SEQUENCE [LARGE SCALE GENOMIC DNA]</scope>
    <source>
        <strain evidence="2">Cal35</strain>
    </source>
</reference>
<dbReference type="InterPro" id="IPR014710">
    <property type="entry name" value="RmlC-like_jellyroll"/>
</dbReference>
<dbReference type="SUPFAM" id="SSF51182">
    <property type="entry name" value="RmlC-like cupins"/>
    <property type="match status" value="1"/>
</dbReference>
<name>A0A0A1FBD9_9BURK</name>
<dbReference type="AlphaFoldDB" id="A0A0A1FBD9"/>
<dbReference type="KEGG" id="care:LT85_1831"/>
<keyword evidence="2" id="KW-1185">Reference proteome</keyword>
<dbReference type="Proteomes" id="UP000030302">
    <property type="component" value="Chromosome"/>
</dbReference>
<evidence type="ECO:0000313" key="2">
    <source>
        <dbReference type="Proteomes" id="UP000030302"/>
    </source>
</evidence>
<dbReference type="OrthoDB" id="9794443at2"/>
<evidence type="ECO:0000313" key="1">
    <source>
        <dbReference type="EMBL" id="AIY40989.1"/>
    </source>
</evidence>
<proteinExistence type="predicted"/>
<dbReference type="NCBIfam" id="NF038084">
    <property type="entry name" value="DHCW_cupin"/>
    <property type="match status" value="1"/>
</dbReference>
<dbReference type="EMBL" id="CP009962">
    <property type="protein sequence ID" value="AIY40989.1"/>
    <property type="molecule type" value="Genomic_DNA"/>
</dbReference>